<dbReference type="EMBL" id="JABAGV010000015">
    <property type="protein sequence ID" value="MBC2474654.1"/>
    <property type="molecule type" value="Genomic_DNA"/>
</dbReference>
<reference evidence="1" key="2">
    <citation type="journal article" date="2022" name="Nat. Biotechnol.">
        <title>Carbon-negative production of acetone and isopropanol by gas fermentation at industrial pilot scale.</title>
        <authorList>
            <person name="Liew F.E."/>
            <person name="Nogle R."/>
            <person name="Abdalla T."/>
            <person name="Rasor B.J."/>
            <person name="Canter C."/>
            <person name="Jensen R.O."/>
            <person name="Wang L."/>
            <person name="Strutz J."/>
            <person name="Chirania P."/>
            <person name="De Tissera S."/>
            <person name="Mueller A.P."/>
            <person name="Ruan Z."/>
            <person name="Gao A."/>
            <person name="Tran L."/>
            <person name="Engle N.L."/>
            <person name="Bromley J.C."/>
            <person name="Daniell J."/>
            <person name="Conrado R."/>
            <person name="Tschaplinski T.J."/>
            <person name="Giannone R.J."/>
            <person name="Hettich R.L."/>
            <person name="Karim A.S."/>
            <person name="Simpson S.D."/>
            <person name="Brown S.D."/>
            <person name="Leang C."/>
            <person name="Jewett M.C."/>
            <person name="Kopke M."/>
        </authorList>
    </citation>
    <scope>NUCLEOTIDE SEQUENCE</scope>
    <source>
        <strain evidence="1">DJ015</strain>
    </source>
</reference>
<evidence type="ECO:0000313" key="2">
    <source>
        <dbReference type="Proteomes" id="UP001194098"/>
    </source>
</evidence>
<gene>
    <name evidence="1" type="ORF">HGI39_08060</name>
</gene>
<reference evidence="1" key="1">
    <citation type="submission" date="2020-04" db="EMBL/GenBank/DDBJ databases">
        <authorList>
            <person name="Brown S."/>
        </authorList>
    </citation>
    <scope>NUCLEOTIDE SEQUENCE</scope>
    <source>
        <strain evidence="1">DJ015</strain>
    </source>
</reference>
<comment type="caution">
    <text evidence="1">The sequence shown here is derived from an EMBL/GenBank/DDBJ whole genome shotgun (WGS) entry which is preliminary data.</text>
</comment>
<name>A0AAW3W6T7_CLOBE</name>
<evidence type="ECO:0000313" key="1">
    <source>
        <dbReference type="EMBL" id="MBC2474654.1"/>
    </source>
</evidence>
<dbReference type="RefSeq" id="WP_171779636.1">
    <property type="nucleotide sequence ID" value="NZ_JABAGV010000015.1"/>
</dbReference>
<accession>A0AAW3W6T7</accession>
<dbReference type="AlphaFoldDB" id="A0AAW3W6T7"/>
<dbReference type="Proteomes" id="UP001194098">
    <property type="component" value="Unassembled WGS sequence"/>
</dbReference>
<protein>
    <submittedName>
        <fullName evidence="1">Uncharacterized protein</fullName>
    </submittedName>
</protein>
<proteinExistence type="predicted"/>
<organism evidence="1 2">
    <name type="scientific">Clostridium beijerinckii</name>
    <name type="common">Clostridium MP</name>
    <dbReference type="NCBI Taxonomy" id="1520"/>
    <lineage>
        <taxon>Bacteria</taxon>
        <taxon>Bacillati</taxon>
        <taxon>Bacillota</taxon>
        <taxon>Clostridia</taxon>
        <taxon>Eubacteriales</taxon>
        <taxon>Clostridiaceae</taxon>
        <taxon>Clostridium</taxon>
    </lineage>
</organism>
<sequence length="172" mass="20435">MKVSKRLNDMCYRLESTYNKMLGNLISNSFKIDKNILKYFEKIERKKIDVANEISKNLRNKFKVKIVEVKEFAIVVELKESCASTTELRDNFECDEKIVINKDKYEDRLRVLFMKQGFIEIKVIDIQIDNNQIYSKIELGGMAPRDEYYIGWDEKIKGHKVMLKIDVIEKKH</sequence>